<dbReference type="InterPro" id="IPR032432">
    <property type="entry name" value="Radical_SAM_C"/>
</dbReference>
<dbReference type="Pfam" id="PF16199">
    <property type="entry name" value="Radical_SAM_C"/>
    <property type="match status" value="1"/>
</dbReference>
<dbReference type="SFLD" id="SFLDS00029">
    <property type="entry name" value="Radical_SAM"/>
    <property type="match status" value="1"/>
</dbReference>
<reference evidence="8" key="2">
    <citation type="journal article" date="2021" name="PeerJ">
        <title>Extensive microbial diversity within the chicken gut microbiome revealed by metagenomics and culture.</title>
        <authorList>
            <person name="Gilroy R."/>
            <person name="Ravi A."/>
            <person name="Getino M."/>
            <person name="Pursley I."/>
            <person name="Horton D.L."/>
            <person name="Alikhan N.F."/>
            <person name="Baker D."/>
            <person name="Gharbi K."/>
            <person name="Hall N."/>
            <person name="Watson M."/>
            <person name="Adriaenssens E.M."/>
            <person name="Foster-Nyarko E."/>
            <person name="Jarju S."/>
            <person name="Secka A."/>
            <person name="Antonio M."/>
            <person name="Oren A."/>
            <person name="Chaudhuri R.R."/>
            <person name="La Ragione R."/>
            <person name="Hildebrand F."/>
            <person name="Pallen M.J."/>
        </authorList>
    </citation>
    <scope>NUCLEOTIDE SEQUENCE</scope>
    <source>
        <strain evidence="8">E3-2379</strain>
    </source>
</reference>
<evidence type="ECO:0000313" key="8">
    <source>
        <dbReference type="EMBL" id="MBO8462440.1"/>
    </source>
</evidence>
<protein>
    <submittedName>
        <fullName evidence="8">TIGR01212 family radical SAM protein</fullName>
    </submittedName>
</protein>
<evidence type="ECO:0000256" key="5">
    <source>
        <dbReference type="ARBA" id="ARBA00023004"/>
    </source>
</evidence>
<comment type="cofactor">
    <cofactor evidence="1">
        <name>[4Fe-4S] cluster</name>
        <dbReference type="ChEBI" id="CHEBI:49883"/>
    </cofactor>
</comment>
<dbReference type="PANTHER" id="PTHR11135">
    <property type="entry name" value="HISTONE ACETYLTRANSFERASE-RELATED"/>
    <property type="match status" value="1"/>
</dbReference>
<comment type="caution">
    <text evidence="8">The sequence shown here is derived from an EMBL/GenBank/DDBJ whole genome shotgun (WGS) entry which is preliminary data.</text>
</comment>
<dbReference type="PANTHER" id="PTHR11135:SF1">
    <property type="entry name" value="PROTEIN YHCC"/>
    <property type="match status" value="1"/>
</dbReference>
<dbReference type="GO" id="GO:0051539">
    <property type="term" value="F:4 iron, 4 sulfur cluster binding"/>
    <property type="evidence" value="ECO:0007669"/>
    <property type="project" value="UniProtKB-KW"/>
</dbReference>
<dbReference type="NCBIfam" id="TIGR01212">
    <property type="entry name" value="TIGR01212 family radical SAM protein"/>
    <property type="match status" value="1"/>
</dbReference>
<evidence type="ECO:0000313" key="9">
    <source>
        <dbReference type="Proteomes" id="UP000823618"/>
    </source>
</evidence>
<evidence type="ECO:0000256" key="2">
    <source>
        <dbReference type="ARBA" id="ARBA00022485"/>
    </source>
</evidence>
<dbReference type="InterPro" id="IPR039661">
    <property type="entry name" value="ELP3"/>
</dbReference>
<evidence type="ECO:0000256" key="4">
    <source>
        <dbReference type="ARBA" id="ARBA00022723"/>
    </source>
</evidence>
<dbReference type="InterPro" id="IPR007197">
    <property type="entry name" value="rSAM"/>
</dbReference>
<evidence type="ECO:0000256" key="6">
    <source>
        <dbReference type="ARBA" id="ARBA00023014"/>
    </source>
</evidence>
<dbReference type="GO" id="GO:0046872">
    <property type="term" value="F:metal ion binding"/>
    <property type="evidence" value="ECO:0007669"/>
    <property type="project" value="UniProtKB-KW"/>
</dbReference>
<keyword evidence="2" id="KW-0004">4Fe-4S</keyword>
<organism evidence="8 9">
    <name type="scientific">Candidatus Scybalomonas excrementavium</name>
    <dbReference type="NCBI Taxonomy" id="2840943"/>
    <lineage>
        <taxon>Bacteria</taxon>
        <taxon>Bacillati</taxon>
        <taxon>Bacillota</taxon>
        <taxon>Clostridia</taxon>
        <taxon>Lachnospirales</taxon>
        <taxon>Lachnospiraceae</taxon>
        <taxon>Lachnospiraceae incertae sedis</taxon>
        <taxon>Candidatus Scybalomonas</taxon>
    </lineage>
</organism>
<dbReference type="CDD" id="cd01335">
    <property type="entry name" value="Radical_SAM"/>
    <property type="match status" value="1"/>
</dbReference>
<evidence type="ECO:0000259" key="7">
    <source>
        <dbReference type="PROSITE" id="PS51918"/>
    </source>
</evidence>
<dbReference type="PROSITE" id="PS51918">
    <property type="entry name" value="RADICAL_SAM"/>
    <property type="match status" value="1"/>
</dbReference>
<proteinExistence type="predicted"/>
<dbReference type="GO" id="GO:0003824">
    <property type="term" value="F:catalytic activity"/>
    <property type="evidence" value="ECO:0007669"/>
    <property type="project" value="InterPro"/>
</dbReference>
<dbReference type="InterPro" id="IPR023404">
    <property type="entry name" value="rSAM_horseshoe"/>
</dbReference>
<keyword evidence="4" id="KW-0479">Metal-binding</keyword>
<evidence type="ECO:0000256" key="3">
    <source>
        <dbReference type="ARBA" id="ARBA00022691"/>
    </source>
</evidence>
<dbReference type="EMBL" id="JADIML010000022">
    <property type="protein sequence ID" value="MBO8462440.1"/>
    <property type="molecule type" value="Genomic_DNA"/>
</dbReference>
<gene>
    <name evidence="8" type="ORF">IAC13_00745</name>
</gene>
<dbReference type="SFLD" id="SFLDG01086">
    <property type="entry name" value="elongater_protein-like"/>
    <property type="match status" value="1"/>
</dbReference>
<name>A0A9D9N6Y5_9FIRM</name>
<evidence type="ECO:0000256" key="1">
    <source>
        <dbReference type="ARBA" id="ARBA00001966"/>
    </source>
</evidence>
<dbReference type="Pfam" id="PF04055">
    <property type="entry name" value="Radical_SAM"/>
    <property type="match status" value="1"/>
</dbReference>
<keyword evidence="3" id="KW-0949">S-adenosyl-L-methionine</keyword>
<reference evidence="8" key="1">
    <citation type="submission" date="2020-10" db="EMBL/GenBank/DDBJ databases">
        <authorList>
            <person name="Gilroy R."/>
        </authorList>
    </citation>
    <scope>NUCLEOTIDE SEQUENCE</scope>
    <source>
        <strain evidence="8">E3-2379</strain>
    </source>
</reference>
<dbReference type="Proteomes" id="UP000823618">
    <property type="component" value="Unassembled WGS sequence"/>
</dbReference>
<feature type="domain" description="Radical SAM core" evidence="7">
    <location>
        <begin position="15"/>
        <end position="256"/>
    </location>
</feature>
<dbReference type="InterPro" id="IPR058240">
    <property type="entry name" value="rSAM_sf"/>
</dbReference>
<dbReference type="InterPro" id="IPR006638">
    <property type="entry name" value="Elp3/MiaA/NifB-like_rSAM"/>
</dbReference>
<keyword evidence="6" id="KW-0411">Iron-sulfur</keyword>
<dbReference type="InterPro" id="IPR005911">
    <property type="entry name" value="YhcC-like"/>
</dbReference>
<dbReference type="SUPFAM" id="SSF102114">
    <property type="entry name" value="Radical SAM enzymes"/>
    <property type="match status" value="1"/>
</dbReference>
<dbReference type="Gene3D" id="3.80.30.20">
    <property type="entry name" value="tm_1862 like domain"/>
    <property type="match status" value="1"/>
</dbReference>
<accession>A0A9D9N6Y5</accession>
<keyword evidence="5" id="KW-0408">Iron</keyword>
<dbReference type="SFLD" id="SFLDG01091">
    <property type="entry name" value="uncharacterized_CHP01210-like"/>
    <property type="match status" value="1"/>
</dbReference>
<dbReference type="SMART" id="SM00729">
    <property type="entry name" value="Elp3"/>
    <property type="match status" value="1"/>
</dbReference>
<dbReference type="AlphaFoldDB" id="A0A9D9N6Y5"/>
<sequence>MKQRYYTLNQYFQERFGEKVYKISLNGGMTCPNRDGTCGNRGCIFCSEGGSGDFASSATLSIKEQIKEGKLRLHQKQTGQKFIAYFQAFTNTYAPISYLRHIFYEAIKPDDIVGISIGTRPDCLSKEVLTLLQELNEIKPVFVELGLQTIYEQTATFIRRGYELPCFEEAVYHLKEIGCNVVVHMILGLPNETNAMIINEMRYLNTLPIDGIKLHLLHILKNTDLAIYYEKHPFHIYTLEEYTDLILACINELRPDIVIHRITGDGPKNLLIAPLWSGHKKLVLNTIHHQMKEQDCYQGKLYNKENHFSL</sequence>